<dbReference type="EMBL" id="CM056744">
    <property type="protein sequence ID" value="KAJ8665180.1"/>
    <property type="molecule type" value="Genomic_DNA"/>
</dbReference>
<proteinExistence type="predicted"/>
<keyword evidence="2" id="KW-1185">Reference proteome</keyword>
<gene>
    <name evidence="1" type="ORF">QAD02_006842</name>
</gene>
<organism evidence="1 2">
    <name type="scientific">Eretmocerus hayati</name>
    <dbReference type="NCBI Taxonomy" id="131215"/>
    <lineage>
        <taxon>Eukaryota</taxon>
        <taxon>Metazoa</taxon>
        <taxon>Ecdysozoa</taxon>
        <taxon>Arthropoda</taxon>
        <taxon>Hexapoda</taxon>
        <taxon>Insecta</taxon>
        <taxon>Pterygota</taxon>
        <taxon>Neoptera</taxon>
        <taxon>Endopterygota</taxon>
        <taxon>Hymenoptera</taxon>
        <taxon>Apocrita</taxon>
        <taxon>Proctotrupomorpha</taxon>
        <taxon>Chalcidoidea</taxon>
        <taxon>Aphelinidae</taxon>
        <taxon>Aphelininae</taxon>
        <taxon>Eretmocerus</taxon>
    </lineage>
</organism>
<accession>A0ACC2N215</accession>
<evidence type="ECO:0000313" key="1">
    <source>
        <dbReference type="EMBL" id="KAJ8665180.1"/>
    </source>
</evidence>
<sequence length="176" mass="20845">MNRVHQCPDDCDKVDIDYKPDETCVKKNHVEKKPDESDREDNENCSNLNDDGIHTEEISGYKDVESMMKTWNEMPELRDWQFKIEFVEDMNGDPTKYCTFEVKWTKPMAGFTYPTITVNVYVFVKIVEPQNPDSLNDVKYVFEGDRFAHDARLQFNPKWLYHAYEDKKSSIKLLKL</sequence>
<reference evidence="1" key="1">
    <citation type="submission" date="2023-04" db="EMBL/GenBank/DDBJ databases">
        <title>A chromosome-level genome assembly of the parasitoid wasp Eretmocerus hayati.</title>
        <authorList>
            <person name="Zhong Y."/>
            <person name="Liu S."/>
            <person name="Liu Y."/>
        </authorList>
    </citation>
    <scope>NUCLEOTIDE SEQUENCE</scope>
    <source>
        <strain evidence="1">ZJU_SS_LIU_2023</strain>
    </source>
</reference>
<dbReference type="Proteomes" id="UP001239111">
    <property type="component" value="Chromosome 4"/>
</dbReference>
<protein>
    <submittedName>
        <fullName evidence="1">Uncharacterized protein</fullName>
    </submittedName>
</protein>
<name>A0ACC2N215_9HYME</name>
<comment type="caution">
    <text evidence="1">The sequence shown here is derived from an EMBL/GenBank/DDBJ whole genome shotgun (WGS) entry which is preliminary data.</text>
</comment>
<evidence type="ECO:0000313" key="2">
    <source>
        <dbReference type="Proteomes" id="UP001239111"/>
    </source>
</evidence>